<feature type="transmembrane region" description="Helical" evidence="10">
    <location>
        <begin position="81"/>
        <end position="103"/>
    </location>
</feature>
<protein>
    <recommendedName>
        <fullName evidence="11">TLC domain-containing protein</fullName>
    </recommendedName>
</protein>
<feature type="domain" description="TLC" evidence="11">
    <location>
        <begin position="118"/>
        <end position="329"/>
    </location>
</feature>
<dbReference type="GO" id="GO:0006616">
    <property type="term" value="P:SRP-dependent cotranslational protein targeting to membrane, translocation"/>
    <property type="evidence" value="ECO:0007669"/>
    <property type="project" value="InterPro"/>
</dbReference>
<keyword evidence="6 10" id="KW-1133">Transmembrane helix</keyword>
<feature type="transmembrane region" description="Helical" evidence="10">
    <location>
        <begin position="168"/>
        <end position="186"/>
    </location>
</feature>
<evidence type="ECO:0000259" key="11">
    <source>
        <dbReference type="PROSITE" id="PS50922"/>
    </source>
</evidence>
<evidence type="ECO:0000256" key="5">
    <source>
        <dbReference type="ARBA" id="ARBA00022927"/>
    </source>
</evidence>
<comment type="caution">
    <text evidence="12">The sequence shown here is derived from an EMBL/GenBank/DDBJ whole genome shotgun (WGS) entry which is preliminary data.</text>
</comment>
<evidence type="ECO:0000313" key="12">
    <source>
        <dbReference type="EMBL" id="KAK2158246.1"/>
    </source>
</evidence>
<feature type="transmembrane region" description="Helical" evidence="10">
    <location>
        <begin position="198"/>
        <end position="214"/>
    </location>
</feature>
<evidence type="ECO:0000256" key="9">
    <source>
        <dbReference type="SAM" id="MobiDB-lite"/>
    </source>
</evidence>
<evidence type="ECO:0000256" key="8">
    <source>
        <dbReference type="PROSITE-ProRule" id="PRU00205"/>
    </source>
</evidence>
<dbReference type="EMBL" id="JAODUP010000174">
    <property type="protein sequence ID" value="KAK2158246.1"/>
    <property type="molecule type" value="Genomic_DNA"/>
</dbReference>
<comment type="similarity">
    <text evidence="2">Belongs to the TRAM family.</text>
</comment>
<feature type="transmembrane region" description="Helical" evidence="10">
    <location>
        <begin position="253"/>
        <end position="279"/>
    </location>
</feature>
<dbReference type="PROSITE" id="PS50922">
    <property type="entry name" value="TLC"/>
    <property type="match status" value="1"/>
</dbReference>
<feature type="region of interest" description="Disordered" evidence="9">
    <location>
        <begin position="334"/>
        <end position="389"/>
    </location>
</feature>
<evidence type="ECO:0000256" key="2">
    <source>
        <dbReference type="ARBA" id="ARBA00005999"/>
    </source>
</evidence>
<keyword evidence="5" id="KW-0653">Protein transport</keyword>
<dbReference type="PIRSF" id="PIRSF005449">
    <property type="entry name" value="Translocation_assoc_membrane"/>
    <property type="match status" value="1"/>
</dbReference>
<reference evidence="12" key="1">
    <citation type="journal article" date="2023" name="Mol. Biol. Evol.">
        <title>Third-Generation Sequencing Reveals the Adaptive Role of the Epigenome in Three Deep-Sea Polychaetes.</title>
        <authorList>
            <person name="Perez M."/>
            <person name="Aroh O."/>
            <person name="Sun Y."/>
            <person name="Lan Y."/>
            <person name="Juniper S.K."/>
            <person name="Young C.R."/>
            <person name="Angers B."/>
            <person name="Qian P.Y."/>
        </authorList>
    </citation>
    <scope>NUCLEOTIDE SEQUENCE</scope>
    <source>
        <strain evidence="12">P08H-3</strain>
    </source>
</reference>
<gene>
    <name evidence="12" type="ORF">LSH36_174g06019</name>
</gene>
<dbReference type="PANTHER" id="PTHR12371:SF11">
    <property type="entry name" value="TRANSLOCATING CHAIN-ASSOCIATED MEMBRANE PROTEIN"/>
    <property type="match status" value="1"/>
</dbReference>
<evidence type="ECO:0000256" key="7">
    <source>
        <dbReference type="ARBA" id="ARBA00023136"/>
    </source>
</evidence>
<comment type="subcellular location">
    <subcellularLocation>
        <location evidence="1">Membrane</location>
        <topology evidence="1">Multi-pass membrane protein</topology>
    </subcellularLocation>
</comment>
<dbReference type="GO" id="GO:0045048">
    <property type="term" value="P:protein insertion into ER membrane"/>
    <property type="evidence" value="ECO:0007669"/>
    <property type="project" value="TreeGrafter"/>
</dbReference>
<feature type="transmembrane region" description="Helical" evidence="10">
    <location>
        <begin position="21"/>
        <end position="41"/>
    </location>
</feature>
<dbReference type="PANTHER" id="PTHR12371">
    <property type="entry name" value="TRANSLOCATION ASSOCIATED MEMBRANE PROTEIN"/>
    <property type="match status" value="1"/>
</dbReference>
<dbReference type="AlphaFoldDB" id="A0AAD9N7U7"/>
<accession>A0AAD9N7U7</accession>
<name>A0AAD9N7U7_9ANNE</name>
<keyword evidence="13" id="KW-1185">Reference proteome</keyword>
<dbReference type="Pfam" id="PF03798">
    <property type="entry name" value="TRAM_LAG1_CLN8"/>
    <property type="match status" value="1"/>
</dbReference>
<evidence type="ECO:0000256" key="10">
    <source>
        <dbReference type="SAM" id="Phobius"/>
    </source>
</evidence>
<dbReference type="SMART" id="SM00724">
    <property type="entry name" value="TLC"/>
    <property type="match status" value="1"/>
</dbReference>
<feature type="transmembrane region" description="Helical" evidence="10">
    <location>
        <begin position="124"/>
        <end position="142"/>
    </location>
</feature>
<keyword evidence="3" id="KW-0813">Transport</keyword>
<dbReference type="InterPro" id="IPR016447">
    <property type="entry name" value="Translocation_assoc_membrane"/>
</dbReference>
<dbReference type="GO" id="GO:0005789">
    <property type="term" value="C:endoplasmic reticulum membrane"/>
    <property type="evidence" value="ECO:0007669"/>
    <property type="project" value="TreeGrafter"/>
</dbReference>
<dbReference type="InterPro" id="IPR006634">
    <property type="entry name" value="TLC-dom"/>
</dbReference>
<evidence type="ECO:0000256" key="4">
    <source>
        <dbReference type="ARBA" id="ARBA00022692"/>
    </source>
</evidence>
<keyword evidence="7 8" id="KW-0472">Membrane</keyword>
<keyword evidence="4 8" id="KW-0812">Transmembrane</keyword>
<evidence type="ECO:0000256" key="1">
    <source>
        <dbReference type="ARBA" id="ARBA00004141"/>
    </source>
</evidence>
<organism evidence="12 13">
    <name type="scientific">Paralvinella palmiformis</name>
    <dbReference type="NCBI Taxonomy" id="53620"/>
    <lineage>
        <taxon>Eukaryota</taxon>
        <taxon>Metazoa</taxon>
        <taxon>Spiralia</taxon>
        <taxon>Lophotrochozoa</taxon>
        <taxon>Annelida</taxon>
        <taxon>Polychaeta</taxon>
        <taxon>Sedentaria</taxon>
        <taxon>Canalipalpata</taxon>
        <taxon>Terebellida</taxon>
        <taxon>Terebelliformia</taxon>
        <taxon>Alvinellidae</taxon>
        <taxon>Paralvinella</taxon>
    </lineage>
</organism>
<feature type="transmembrane region" description="Helical" evidence="10">
    <location>
        <begin position="299"/>
        <end position="319"/>
    </location>
</feature>
<evidence type="ECO:0000256" key="3">
    <source>
        <dbReference type="ARBA" id="ARBA00022448"/>
    </source>
</evidence>
<dbReference type="Proteomes" id="UP001208570">
    <property type="component" value="Unassembled WGS sequence"/>
</dbReference>
<sequence length="389" mass="45006">MAIRRPKSNKNPPIFSHEFVIQNHADIVSCIAMVFVLGLMFQATSPIASLFVTLQHNVTINETELAEDDEVFYYTYGLKDFFTTIFYVLISIVVHAVIQEYVLDKLNRKMHLSKVKHSKFNESGQLAFFYAVSAFWGIDLIVRENYVSVISSLWEGYPHATMPFMIKFYYLIQIGYWIHCLPELYFQKVKKDEMSARIHYIMLYIIFIGFAYLLNFTRVALCMLVLHYTVELVFHLSRLLYFADKQELANTGFIVWDVLFVLVRLGLITLAVLTFWYGLAKAGQTVMDVKHGNFNIQPVRISCLSAVCLLQAWMMWNFITFHLRRLREANQMQASTRKAPIQSPSKEKKRKSKAKQEDDGTLHSGAGDESSATENGSIRPRTARVKQRQ</sequence>
<evidence type="ECO:0000313" key="13">
    <source>
        <dbReference type="Proteomes" id="UP001208570"/>
    </source>
</evidence>
<evidence type="ECO:0000256" key="6">
    <source>
        <dbReference type="ARBA" id="ARBA00022989"/>
    </source>
</evidence>
<proteinExistence type="inferred from homology"/>